<evidence type="ECO:0000313" key="3">
    <source>
        <dbReference type="Proteomes" id="UP000789901"/>
    </source>
</evidence>
<evidence type="ECO:0000256" key="1">
    <source>
        <dbReference type="SAM" id="MobiDB-lite"/>
    </source>
</evidence>
<feature type="non-terminal residue" evidence="2">
    <location>
        <position position="149"/>
    </location>
</feature>
<evidence type="ECO:0000313" key="2">
    <source>
        <dbReference type="EMBL" id="CAG8811771.1"/>
    </source>
</evidence>
<accession>A0ABN7W1C8</accession>
<sequence length="149" mass="17039">MSTSPRTETSATYEIRLDEGKEDDDHMVIMDPNDAPILLLHNQRADKTYAYGYQRPQINDSIVEPLEPGTQPKNNRFLQTPKFISIIQSYLSQENPNNKELNELKKAISEMVQNMKTLIQKQNENKKPATNSTPNLLQAMSTQPCPYQS</sequence>
<dbReference type="Proteomes" id="UP000789901">
    <property type="component" value="Unassembled WGS sequence"/>
</dbReference>
<protein>
    <submittedName>
        <fullName evidence="2">26138_t:CDS:1</fullName>
    </submittedName>
</protein>
<reference evidence="2 3" key="1">
    <citation type="submission" date="2021-06" db="EMBL/GenBank/DDBJ databases">
        <authorList>
            <person name="Kallberg Y."/>
            <person name="Tangrot J."/>
            <person name="Rosling A."/>
        </authorList>
    </citation>
    <scope>NUCLEOTIDE SEQUENCE [LARGE SCALE GENOMIC DNA]</scope>
    <source>
        <strain evidence="2 3">120-4 pot B 10/14</strain>
    </source>
</reference>
<organism evidence="2 3">
    <name type="scientific">Gigaspora margarita</name>
    <dbReference type="NCBI Taxonomy" id="4874"/>
    <lineage>
        <taxon>Eukaryota</taxon>
        <taxon>Fungi</taxon>
        <taxon>Fungi incertae sedis</taxon>
        <taxon>Mucoromycota</taxon>
        <taxon>Glomeromycotina</taxon>
        <taxon>Glomeromycetes</taxon>
        <taxon>Diversisporales</taxon>
        <taxon>Gigasporaceae</taxon>
        <taxon>Gigaspora</taxon>
    </lineage>
</organism>
<gene>
    <name evidence="2" type="ORF">GMARGA_LOCUS25413</name>
</gene>
<comment type="caution">
    <text evidence="2">The sequence shown here is derived from an EMBL/GenBank/DDBJ whole genome shotgun (WGS) entry which is preliminary data.</text>
</comment>
<dbReference type="EMBL" id="CAJVQB010028106">
    <property type="protein sequence ID" value="CAG8811771.1"/>
    <property type="molecule type" value="Genomic_DNA"/>
</dbReference>
<keyword evidence="3" id="KW-1185">Reference proteome</keyword>
<feature type="region of interest" description="Disordered" evidence="1">
    <location>
        <begin position="120"/>
        <end position="149"/>
    </location>
</feature>
<name>A0ABN7W1C8_GIGMA</name>
<proteinExistence type="predicted"/>